<dbReference type="PANTHER" id="PTHR30217">
    <property type="entry name" value="PEPTIDASE U32 FAMILY"/>
    <property type="match status" value="1"/>
</dbReference>
<organism evidence="1">
    <name type="scientific">mine drainage metagenome</name>
    <dbReference type="NCBI Taxonomy" id="410659"/>
    <lineage>
        <taxon>unclassified sequences</taxon>
        <taxon>metagenomes</taxon>
        <taxon>ecological metagenomes</taxon>
    </lineage>
</organism>
<proteinExistence type="inferred from homology"/>
<protein>
    <submittedName>
        <fullName evidence="1">Peptidase family U32</fullName>
    </submittedName>
</protein>
<gene>
    <name evidence="1" type="ORF">GALL_302810</name>
</gene>
<sequence>MNAMPPQSTPTAPPRLALTVAPLQYWWPRERMLAFYAEVADSAADTVVLGEVVCARRRELKLADWLALARELRGAGKEVLLATPTLVMGEADVRLVRELAQQREFALEAGDASALGVLVQAGDLAFALGPHLNIYSQEALREHAVLGATHWCAPAELALGAVSRINPAHAPVPGRDGPLATEVWAFGRLPLAFSARCFTARHHGLTKDTCDFRCRDDADGMTVRSGDGREFLCLNGTQVQSAGVHALLETPSALRAAGIGRLRLAPTSSGFARVVGLFDALVRDALPPAAARDALRELDLPGELIDGFARARAGMEAIAEEA</sequence>
<dbReference type="Pfam" id="PF01136">
    <property type="entry name" value="Peptidase_U32"/>
    <property type="match status" value="1"/>
</dbReference>
<dbReference type="AlphaFoldDB" id="A0A1J5QWC3"/>
<evidence type="ECO:0000313" key="1">
    <source>
        <dbReference type="EMBL" id="OIQ87832.1"/>
    </source>
</evidence>
<accession>A0A1J5QWC3</accession>
<dbReference type="InterPro" id="IPR001539">
    <property type="entry name" value="Peptidase_U32"/>
</dbReference>
<dbReference type="NCBIfam" id="NF011991">
    <property type="entry name" value="PRK15447.1"/>
    <property type="match status" value="1"/>
</dbReference>
<dbReference type="EMBL" id="MLJW01000401">
    <property type="protein sequence ID" value="OIQ87832.1"/>
    <property type="molecule type" value="Genomic_DNA"/>
</dbReference>
<comment type="caution">
    <text evidence="1">The sequence shown here is derived from an EMBL/GenBank/DDBJ whole genome shotgun (WGS) entry which is preliminary data.</text>
</comment>
<dbReference type="InterPro" id="IPR051454">
    <property type="entry name" value="RNA/ubiquinone_mod_enzymes"/>
</dbReference>
<dbReference type="GO" id="GO:0006744">
    <property type="term" value="P:ubiquinone biosynthetic process"/>
    <property type="evidence" value="ECO:0007669"/>
    <property type="project" value="InterPro"/>
</dbReference>
<dbReference type="InterPro" id="IPR043693">
    <property type="entry name" value="UbiV"/>
</dbReference>
<reference evidence="1" key="1">
    <citation type="submission" date="2016-10" db="EMBL/GenBank/DDBJ databases">
        <title>Sequence of Gallionella enrichment culture.</title>
        <authorList>
            <person name="Poehlein A."/>
            <person name="Muehling M."/>
            <person name="Daniel R."/>
        </authorList>
    </citation>
    <scope>NUCLEOTIDE SEQUENCE</scope>
</reference>
<name>A0A1J5QWC3_9ZZZZ</name>
<dbReference type="HAMAP" id="MF_02233">
    <property type="entry name" value="UbiV"/>
    <property type="match status" value="1"/>
</dbReference>
<dbReference type="PANTHER" id="PTHR30217:SF11">
    <property type="entry name" value="UBIQUINONE BIOSYNTHESIS PROTEIN UBIV"/>
    <property type="match status" value="1"/>
</dbReference>